<feature type="DNA-binding region" description="H-T-H motif" evidence="4">
    <location>
        <begin position="46"/>
        <end position="65"/>
    </location>
</feature>
<sequence>MSRTAVVVPGRGQMANLRERKKADTRTRLSVAAVELLVAEGAEGATVSAIADRAGVSTRTFHNYFAHREGAFVHFLREQVAEWVRRVDRAPAGMSPLDVLRSIFRESYGRSQDDIVAAENLLVLGEQVMLLMGDEEHPCAESILDPLYEAVCRRAPHLSAFRVRVLLDLGLAAGASVLRHQPPAGEPGRDDAVHDPAHYLDEAFDLLARGTGQEFRDDSDQRGTD</sequence>
<comment type="caution">
    <text evidence="6">The sequence shown here is derived from an EMBL/GenBank/DDBJ whole genome shotgun (WGS) entry which is preliminary data.</text>
</comment>
<keyword evidence="3" id="KW-0804">Transcription</keyword>
<keyword evidence="7" id="KW-1185">Reference proteome</keyword>
<dbReference type="AlphaFoldDB" id="A0A2A2WP75"/>
<dbReference type="Proteomes" id="UP000218810">
    <property type="component" value="Unassembled WGS sequence"/>
</dbReference>
<dbReference type="InterPro" id="IPR009057">
    <property type="entry name" value="Homeodomain-like_sf"/>
</dbReference>
<keyword evidence="2 4" id="KW-0238">DNA-binding</keyword>
<dbReference type="Pfam" id="PF00440">
    <property type="entry name" value="TetR_N"/>
    <property type="match status" value="1"/>
</dbReference>
<dbReference type="GO" id="GO:0003700">
    <property type="term" value="F:DNA-binding transcription factor activity"/>
    <property type="evidence" value="ECO:0007669"/>
    <property type="project" value="TreeGrafter"/>
</dbReference>
<dbReference type="InterPro" id="IPR050109">
    <property type="entry name" value="HTH-type_TetR-like_transc_reg"/>
</dbReference>
<evidence type="ECO:0000256" key="1">
    <source>
        <dbReference type="ARBA" id="ARBA00023015"/>
    </source>
</evidence>
<evidence type="ECO:0000256" key="3">
    <source>
        <dbReference type="ARBA" id="ARBA00023163"/>
    </source>
</evidence>
<keyword evidence="1" id="KW-0805">Transcription regulation</keyword>
<accession>A0A2A2WP75</accession>
<reference evidence="7" key="1">
    <citation type="submission" date="2017-09" db="EMBL/GenBank/DDBJ databases">
        <authorList>
            <person name="Zhang Y."/>
            <person name="Huang X."/>
            <person name="Liu J."/>
            <person name="Lu L."/>
            <person name="Peng K."/>
        </authorList>
    </citation>
    <scope>NUCLEOTIDE SEQUENCE [LARGE SCALE GENOMIC DNA]</scope>
    <source>
        <strain evidence="7">S-XJ-1</strain>
    </source>
</reference>
<dbReference type="InterPro" id="IPR001647">
    <property type="entry name" value="HTH_TetR"/>
</dbReference>
<proteinExistence type="predicted"/>
<evidence type="ECO:0000256" key="2">
    <source>
        <dbReference type="ARBA" id="ARBA00023125"/>
    </source>
</evidence>
<dbReference type="PANTHER" id="PTHR30055">
    <property type="entry name" value="HTH-TYPE TRANSCRIPTIONAL REGULATOR RUTR"/>
    <property type="match status" value="1"/>
</dbReference>
<dbReference type="OrthoDB" id="8688418at2"/>
<organism evidence="6 7">
    <name type="scientific">Dietzia natronolimnaea</name>
    <dbReference type="NCBI Taxonomy" id="161920"/>
    <lineage>
        <taxon>Bacteria</taxon>
        <taxon>Bacillati</taxon>
        <taxon>Actinomycetota</taxon>
        <taxon>Actinomycetes</taxon>
        <taxon>Mycobacteriales</taxon>
        <taxon>Dietziaceae</taxon>
        <taxon>Dietzia</taxon>
    </lineage>
</organism>
<dbReference type="SUPFAM" id="SSF46689">
    <property type="entry name" value="Homeodomain-like"/>
    <property type="match status" value="1"/>
</dbReference>
<gene>
    <name evidence="6" type="ORF">CEY15_10950</name>
</gene>
<evidence type="ECO:0000313" key="7">
    <source>
        <dbReference type="Proteomes" id="UP000218810"/>
    </source>
</evidence>
<evidence type="ECO:0000256" key="4">
    <source>
        <dbReference type="PROSITE-ProRule" id="PRU00335"/>
    </source>
</evidence>
<dbReference type="EMBL" id="NTGA01000019">
    <property type="protein sequence ID" value="PAY22843.1"/>
    <property type="molecule type" value="Genomic_DNA"/>
</dbReference>
<dbReference type="PROSITE" id="PS50977">
    <property type="entry name" value="HTH_TETR_2"/>
    <property type="match status" value="1"/>
</dbReference>
<protein>
    <submittedName>
        <fullName evidence="6">TetR family transcriptional regulator</fullName>
    </submittedName>
</protein>
<dbReference type="PANTHER" id="PTHR30055:SF238">
    <property type="entry name" value="MYCOFACTOCIN BIOSYNTHESIS TRANSCRIPTIONAL REGULATOR MFTR-RELATED"/>
    <property type="match status" value="1"/>
</dbReference>
<dbReference type="Gene3D" id="1.10.357.10">
    <property type="entry name" value="Tetracycline Repressor, domain 2"/>
    <property type="match status" value="1"/>
</dbReference>
<name>A0A2A2WP75_9ACTN</name>
<feature type="domain" description="HTH tetR-type" evidence="5">
    <location>
        <begin position="23"/>
        <end position="83"/>
    </location>
</feature>
<evidence type="ECO:0000259" key="5">
    <source>
        <dbReference type="PROSITE" id="PS50977"/>
    </source>
</evidence>
<dbReference type="GO" id="GO:0000976">
    <property type="term" value="F:transcription cis-regulatory region binding"/>
    <property type="evidence" value="ECO:0007669"/>
    <property type="project" value="TreeGrafter"/>
</dbReference>
<evidence type="ECO:0000313" key="6">
    <source>
        <dbReference type="EMBL" id="PAY22843.1"/>
    </source>
</evidence>